<dbReference type="HOGENOM" id="CLU_1053904_0_0_1"/>
<dbReference type="EMBL" id="KL142373">
    <property type="protein sequence ID" value="KDR79628.1"/>
    <property type="molecule type" value="Genomic_DNA"/>
</dbReference>
<sequence length="264" mass="28744">MQNWRGLYLLPPPIVVATRGSLAFHSSLPLRWITLDGALAEESKECYCGEPPQNRRRGRELRRSCFGETAKASSSTNLISVFGLGQISTLLGPGGFPCRCYEEIFHSGWMGRPFRSLDGAVSFVLDIDDGSIVGGRDFYPPGKWRALFHPATCENCCFYLRLPEPNVTIDADPASEELSLPSTLASAASLSLPAAEGFRGSCNLPSVLTAVDTSCLNNAAPVFLPKSKPDPTAAYAPRPTLQFQPCSLLCYHSRIQHGGCYCDY</sequence>
<gene>
    <name evidence="1" type="ORF">GALMADRAFT_243710</name>
</gene>
<evidence type="ECO:0000313" key="1">
    <source>
        <dbReference type="EMBL" id="KDR79628.1"/>
    </source>
</evidence>
<evidence type="ECO:0000313" key="2">
    <source>
        <dbReference type="Proteomes" id="UP000027222"/>
    </source>
</evidence>
<keyword evidence="2" id="KW-1185">Reference proteome</keyword>
<organism evidence="1 2">
    <name type="scientific">Galerina marginata (strain CBS 339.88)</name>
    <dbReference type="NCBI Taxonomy" id="685588"/>
    <lineage>
        <taxon>Eukaryota</taxon>
        <taxon>Fungi</taxon>
        <taxon>Dikarya</taxon>
        <taxon>Basidiomycota</taxon>
        <taxon>Agaricomycotina</taxon>
        <taxon>Agaricomycetes</taxon>
        <taxon>Agaricomycetidae</taxon>
        <taxon>Agaricales</taxon>
        <taxon>Agaricineae</taxon>
        <taxon>Strophariaceae</taxon>
        <taxon>Galerina</taxon>
    </lineage>
</organism>
<dbReference type="Proteomes" id="UP000027222">
    <property type="component" value="Unassembled WGS sequence"/>
</dbReference>
<accession>A0A067TKX8</accession>
<name>A0A067TKX8_GALM3</name>
<protein>
    <submittedName>
        <fullName evidence="1">Uncharacterized protein</fullName>
    </submittedName>
</protein>
<proteinExistence type="predicted"/>
<reference evidence="2" key="1">
    <citation type="journal article" date="2014" name="Proc. Natl. Acad. Sci. U.S.A.">
        <title>Extensive sampling of basidiomycete genomes demonstrates inadequacy of the white-rot/brown-rot paradigm for wood decay fungi.</title>
        <authorList>
            <person name="Riley R."/>
            <person name="Salamov A.A."/>
            <person name="Brown D.W."/>
            <person name="Nagy L.G."/>
            <person name="Floudas D."/>
            <person name="Held B.W."/>
            <person name="Levasseur A."/>
            <person name="Lombard V."/>
            <person name="Morin E."/>
            <person name="Otillar R."/>
            <person name="Lindquist E.A."/>
            <person name="Sun H."/>
            <person name="LaButti K.M."/>
            <person name="Schmutz J."/>
            <person name="Jabbour D."/>
            <person name="Luo H."/>
            <person name="Baker S.E."/>
            <person name="Pisabarro A.G."/>
            <person name="Walton J.D."/>
            <person name="Blanchette R.A."/>
            <person name="Henrissat B."/>
            <person name="Martin F."/>
            <person name="Cullen D."/>
            <person name="Hibbett D.S."/>
            <person name="Grigoriev I.V."/>
        </authorList>
    </citation>
    <scope>NUCLEOTIDE SEQUENCE [LARGE SCALE GENOMIC DNA]</scope>
    <source>
        <strain evidence="2">CBS 339.88</strain>
    </source>
</reference>
<dbReference type="AlphaFoldDB" id="A0A067TKX8"/>